<dbReference type="SUPFAM" id="SSF46785">
    <property type="entry name" value="Winged helix' DNA-binding domain"/>
    <property type="match status" value="1"/>
</dbReference>
<dbReference type="InterPro" id="IPR036388">
    <property type="entry name" value="WH-like_DNA-bd_sf"/>
</dbReference>
<sequence length="76" mass="8404">MPERDSPRYRQERAVLRALDDAGPITTPELAAILEHHPAAVERWCVELQRAGRIRQCTGGKLTIVDGDPTEQVAGD</sequence>
<dbReference type="GeneID" id="37637411"/>
<proteinExistence type="predicted"/>
<name>A0A346PBP6_9EURY</name>
<evidence type="ECO:0000313" key="1">
    <source>
        <dbReference type="EMBL" id="AXR76941.1"/>
    </source>
</evidence>
<evidence type="ECO:0000313" key="2">
    <source>
        <dbReference type="Proteomes" id="UP000258707"/>
    </source>
</evidence>
<dbReference type="KEGG" id="nan:AArc1_0597"/>
<dbReference type="Proteomes" id="UP000258707">
    <property type="component" value="Chromosome"/>
</dbReference>
<reference evidence="2" key="1">
    <citation type="submission" date="2017-10" db="EMBL/GenBank/DDBJ databases">
        <title>Phenotypic and genomic properties of facultatively anaerobic sulfur-reducing natronoarchaea from hypersaline soda lakes.</title>
        <authorList>
            <person name="Sorokin D.Y."/>
            <person name="Kublanov I.V."/>
            <person name="Roman P."/>
            <person name="Sinninghe Damste J.S."/>
            <person name="Golyshin P.N."/>
            <person name="Rojo D."/>
            <person name="Ciordia S."/>
            <person name="Mena Md.C."/>
            <person name="Ferrer M."/>
            <person name="Messina E."/>
            <person name="Smedile F."/>
            <person name="La Spada G."/>
            <person name="La Cono V."/>
            <person name="Yakimov M.M."/>
        </authorList>
    </citation>
    <scope>NUCLEOTIDE SEQUENCE [LARGE SCALE GENOMIC DNA]</scope>
    <source>
        <strain evidence="2">AArc1</strain>
    </source>
</reference>
<accession>A0A346PBP6</accession>
<dbReference type="Gene3D" id="1.10.10.10">
    <property type="entry name" value="Winged helix-like DNA-binding domain superfamily/Winged helix DNA-binding domain"/>
    <property type="match status" value="1"/>
</dbReference>
<gene>
    <name evidence="1" type="ORF">AArc1_0597</name>
</gene>
<organism evidence="1 2">
    <name type="scientific">Natrarchaeobaculum sulfurireducens</name>
    <dbReference type="NCBI Taxonomy" id="2044521"/>
    <lineage>
        <taxon>Archaea</taxon>
        <taxon>Methanobacteriati</taxon>
        <taxon>Methanobacteriota</taxon>
        <taxon>Stenosarchaea group</taxon>
        <taxon>Halobacteria</taxon>
        <taxon>Halobacteriales</taxon>
        <taxon>Natrialbaceae</taxon>
        <taxon>Natrarchaeobaculum</taxon>
    </lineage>
</organism>
<dbReference type="EMBL" id="CP024047">
    <property type="protein sequence ID" value="AXR76941.1"/>
    <property type="molecule type" value="Genomic_DNA"/>
</dbReference>
<dbReference type="RefSeq" id="WP_117363150.1">
    <property type="nucleotide sequence ID" value="NZ_CP024047.1"/>
</dbReference>
<dbReference type="AlphaFoldDB" id="A0A346PBP6"/>
<dbReference type="InterPro" id="IPR036390">
    <property type="entry name" value="WH_DNA-bd_sf"/>
</dbReference>
<protein>
    <submittedName>
        <fullName evidence="1">PhiH1 repressor family protein, contains HTH domain</fullName>
    </submittedName>
</protein>